<name>A0ABD5EFC3_9ACTN</name>
<reference evidence="3" key="1">
    <citation type="submission" date="2023-07" db="EMBL/GenBank/DDBJ databases">
        <title>30 novel species of actinomycetes from the DSMZ collection.</title>
        <authorList>
            <person name="Nouioui I."/>
        </authorList>
    </citation>
    <scope>NUCLEOTIDE SEQUENCE [LARGE SCALE GENOMIC DNA]</scope>
    <source>
        <strain evidence="3">DSM 41982</strain>
    </source>
</reference>
<dbReference type="EMBL" id="JAVRER010000115">
    <property type="protein sequence ID" value="MDT0419753.1"/>
    <property type="molecule type" value="Genomic_DNA"/>
</dbReference>
<comment type="caution">
    <text evidence="2">The sequence shown here is derived from an EMBL/GenBank/DDBJ whole genome shotgun (WGS) entry which is preliminary data.</text>
</comment>
<proteinExistence type="predicted"/>
<dbReference type="RefSeq" id="WP_175417815.1">
    <property type="nucleotide sequence ID" value="NZ_JAVRER010000115.1"/>
</dbReference>
<protein>
    <submittedName>
        <fullName evidence="2">Sugar nucleotide-binding protein</fullName>
    </submittedName>
</protein>
<accession>A0ABD5EFC3</accession>
<dbReference type="AlphaFoldDB" id="A0ABD5EFC3"/>
<dbReference type="PANTHER" id="PTHR43242:SF1">
    <property type="entry name" value="NAD(P)-BINDING ROSSMANN-FOLD SUPERFAMILY PROTEIN"/>
    <property type="match status" value="1"/>
</dbReference>
<organism evidence="2 3">
    <name type="scientific">Streptomyces evansiae</name>
    <dbReference type="NCBI Taxonomy" id="3075535"/>
    <lineage>
        <taxon>Bacteria</taxon>
        <taxon>Bacillati</taxon>
        <taxon>Actinomycetota</taxon>
        <taxon>Actinomycetes</taxon>
        <taxon>Kitasatosporales</taxon>
        <taxon>Streptomycetaceae</taxon>
        <taxon>Streptomyces</taxon>
    </lineage>
</organism>
<evidence type="ECO:0000259" key="1">
    <source>
        <dbReference type="Pfam" id="PF04321"/>
    </source>
</evidence>
<dbReference type="InterPro" id="IPR029903">
    <property type="entry name" value="RmlD-like-bd"/>
</dbReference>
<dbReference type="PANTHER" id="PTHR43242">
    <property type="entry name" value="NAD(P)-BINDING ROSSMANN-FOLD SUPERFAMILY PROTEIN"/>
    <property type="match status" value="1"/>
</dbReference>
<sequence length="288" mass="29421">MRILVVGGSGFVGSVLVRHAVAEGYETHATYRSGRPPAAPGVVAHALDLRDGAAIGRLIDATAPHVVVNTSSGGADWSVTAEGAGRLAQVVARHGARLVHVSSDAVFSGALPAYEECHAPDPVTPYGAAKAAAETAVRLVAPGAVVARTSLVIGDAGHPSEHERLVRALVAGRPGALWTDDVRCPVHVADLAAALCELAVGEAAGVVHVGGAQALSRYELGTRLAVRDGLDVGALRSGTRPSGPSVIRLVAGPQTRRAVRTRLRGADKFLSSGHAHAAGSGNSRHRQE</sequence>
<dbReference type="Gene3D" id="3.40.50.720">
    <property type="entry name" value="NAD(P)-binding Rossmann-like Domain"/>
    <property type="match status" value="1"/>
</dbReference>
<gene>
    <name evidence="2" type="ORF">RM574_30210</name>
</gene>
<dbReference type="Proteomes" id="UP001183607">
    <property type="component" value="Unassembled WGS sequence"/>
</dbReference>
<feature type="domain" description="RmlD-like substrate binding" evidence="1">
    <location>
        <begin position="1"/>
        <end position="228"/>
    </location>
</feature>
<evidence type="ECO:0000313" key="2">
    <source>
        <dbReference type="EMBL" id="MDT0419753.1"/>
    </source>
</evidence>
<dbReference type="SUPFAM" id="SSF51735">
    <property type="entry name" value="NAD(P)-binding Rossmann-fold domains"/>
    <property type="match status" value="1"/>
</dbReference>
<dbReference type="Pfam" id="PF04321">
    <property type="entry name" value="RmlD_sub_bind"/>
    <property type="match status" value="1"/>
</dbReference>
<dbReference type="InterPro" id="IPR036291">
    <property type="entry name" value="NAD(P)-bd_dom_sf"/>
</dbReference>
<evidence type="ECO:0000313" key="3">
    <source>
        <dbReference type="Proteomes" id="UP001183607"/>
    </source>
</evidence>